<feature type="chain" id="PRO_5043854621" evidence="1">
    <location>
        <begin position="23"/>
        <end position="266"/>
    </location>
</feature>
<evidence type="ECO:0000256" key="1">
    <source>
        <dbReference type="SAM" id="SignalP"/>
    </source>
</evidence>
<proteinExistence type="predicted"/>
<protein>
    <submittedName>
        <fullName evidence="2">Uncharacterized protein</fullName>
    </submittedName>
</protein>
<keyword evidence="3" id="KW-1185">Reference proteome</keyword>
<sequence length="266" mass="29065">MGFSVTILVVTASLHLIAFVLAIGAERRRSTGKVVSDEYDDRTFCVYDSDASTVYGMSAFAALLVSQVVMSYATNCLCFGSGLAGGRVWSRACTVASFVVSWRWRRTVAGILRRLLLYLPIKRKNTTFVVREGNYSTPPKILKVEGKGKGILVSSQQSSPQLKSNGFSPLKSSNWEASSSNMKIFVNNFGHSNAISDLWPEINANFLKNDNKNSHGTDEECPVRDYVELPGENFSFPSLPKASVSVQPNVCVIDSSGVNLKELNGT</sequence>
<comment type="caution">
    <text evidence="2">The sequence shown here is derived from an EMBL/GenBank/DDBJ whole genome shotgun (WGS) entry which is preliminary data.</text>
</comment>
<evidence type="ECO:0000313" key="3">
    <source>
        <dbReference type="Proteomes" id="UP000775213"/>
    </source>
</evidence>
<gene>
    <name evidence="2" type="ORF">IEQ34_021002</name>
</gene>
<dbReference type="PANTHER" id="PTHR31769">
    <property type="entry name" value="OS07G0462200 PROTEIN-RELATED"/>
    <property type="match status" value="1"/>
</dbReference>
<accession>A0AAV7G2C8</accession>
<name>A0AAV7G2C8_DENCH</name>
<dbReference type="AlphaFoldDB" id="A0AAV7G2C8"/>
<keyword evidence="1" id="KW-0732">Signal</keyword>
<reference evidence="2 3" key="1">
    <citation type="journal article" date="2021" name="Hortic Res">
        <title>Chromosome-scale assembly of the Dendrobium chrysotoxum genome enhances the understanding of orchid evolution.</title>
        <authorList>
            <person name="Zhang Y."/>
            <person name="Zhang G.Q."/>
            <person name="Zhang D."/>
            <person name="Liu X.D."/>
            <person name="Xu X.Y."/>
            <person name="Sun W.H."/>
            <person name="Yu X."/>
            <person name="Zhu X."/>
            <person name="Wang Z.W."/>
            <person name="Zhao X."/>
            <person name="Zhong W.Y."/>
            <person name="Chen H."/>
            <person name="Yin W.L."/>
            <person name="Huang T."/>
            <person name="Niu S.C."/>
            <person name="Liu Z.J."/>
        </authorList>
    </citation>
    <scope>NUCLEOTIDE SEQUENCE [LARGE SCALE GENOMIC DNA]</scope>
    <source>
        <strain evidence="2">Lindl</strain>
    </source>
</reference>
<feature type="signal peptide" evidence="1">
    <location>
        <begin position="1"/>
        <end position="22"/>
    </location>
</feature>
<dbReference type="EMBL" id="JAGFBR010000018">
    <property type="protein sequence ID" value="KAH0450310.1"/>
    <property type="molecule type" value="Genomic_DNA"/>
</dbReference>
<dbReference type="Proteomes" id="UP000775213">
    <property type="component" value="Unassembled WGS sequence"/>
</dbReference>
<evidence type="ECO:0000313" key="2">
    <source>
        <dbReference type="EMBL" id="KAH0450310.1"/>
    </source>
</evidence>
<organism evidence="2 3">
    <name type="scientific">Dendrobium chrysotoxum</name>
    <name type="common">Orchid</name>
    <dbReference type="NCBI Taxonomy" id="161865"/>
    <lineage>
        <taxon>Eukaryota</taxon>
        <taxon>Viridiplantae</taxon>
        <taxon>Streptophyta</taxon>
        <taxon>Embryophyta</taxon>
        <taxon>Tracheophyta</taxon>
        <taxon>Spermatophyta</taxon>
        <taxon>Magnoliopsida</taxon>
        <taxon>Liliopsida</taxon>
        <taxon>Asparagales</taxon>
        <taxon>Orchidaceae</taxon>
        <taxon>Epidendroideae</taxon>
        <taxon>Malaxideae</taxon>
        <taxon>Dendrobiinae</taxon>
        <taxon>Dendrobium</taxon>
    </lineage>
</organism>
<dbReference type="InterPro" id="IPR052222">
    <property type="entry name" value="DESIGUAL"/>
</dbReference>